<dbReference type="RefSeq" id="WP_183732317.1">
    <property type="nucleotide sequence ID" value="NZ_BAAAVL010000009.1"/>
</dbReference>
<evidence type="ECO:0000313" key="3">
    <source>
        <dbReference type="EMBL" id="MBE1505668.1"/>
    </source>
</evidence>
<dbReference type="Proteomes" id="UP000620262">
    <property type="component" value="Unassembled WGS sequence"/>
</dbReference>
<evidence type="ECO:0000256" key="2">
    <source>
        <dbReference type="SAM" id="SignalP"/>
    </source>
</evidence>
<name>A0ABR9IR39_RHIVS</name>
<evidence type="ECO:0000256" key="1">
    <source>
        <dbReference type="SAM" id="MobiDB-lite"/>
    </source>
</evidence>
<dbReference type="PROSITE" id="PS51257">
    <property type="entry name" value="PROKAR_LIPOPROTEIN"/>
    <property type="match status" value="1"/>
</dbReference>
<organism evidence="3 4">
    <name type="scientific">Rhizobium viscosum</name>
    <name type="common">Arthrobacter viscosus</name>
    <dbReference type="NCBI Taxonomy" id="1673"/>
    <lineage>
        <taxon>Bacteria</taxon>
        <taxon>Pseudomonadati</taxon>
        <taxon>Pseudomonadota</taxon>
        <taxon>Alphaproteobacteria</taxon>
        <taxon>Hyphomicrobiales</taxon>
        <taxon>Rhizobiaceae</taxon>
        <taxon>Rhizobium/Agrobacterium group</taxon>
        <taxon>Rhizobium</taxon>
    </lineage>
</organism>
<feature type="signal peptide" evidence="2">
    <location>
        <begin position="1"/>
        <end position="25"/>
    </location>
</feature>
<accession>A0ABR9IR39</accession>
<feature type="region of interest" description="Disordered" evidence="1">
    <location>
        <begin position="32"/>
        <end position="53"/>
    </location>
</feature>
<keyword evidence="2" id="KW-0732">Signal</keyword>
<evidence type="ECO:0000313" key="4">
    <source>
        <dbReference type="Proteomes" id="UP000620262"/>
    </source>
</evidence>
<gene>
    <name evidence="3" type="ORF">H4W29_002849</name>
</gene>
<dbReference type="EMBL" id="JADBEC010000001">
    <property type="protein sequence ID" value="MBE1505668.1"/>
    <property type="molecule type" value="Genomic_DNA"/>
</dbReference>
<protein>
    <submittedName>
        <fullName evidence="3">Small secreted protein</fullName>
    </submittedName>
</protein>
<feature type="chain" id="PRO_5046385739" evidence="2">
    <location>
        <begin position="26"/>
        <end position="53"/>
    </location>
</feature>
<proteinExistence type="predicted"/>
<sequence>MIRPALAVILLLSLSAALSSCGNTARGLAQDGRDTSHALDNATHRVLSAGSKK</sequence>
<reference evidence="3 4" key="1">
    <citation type="submission" date="2020-10" db="EMBL/GenBank/DDBJ databases">
        <title>Sequencing the genomes of 1000 actinobacteria strains.</title>
        <authorList>
            <person name="Klenk H.-P."/>
        </authorList>
    </citation>
    <scope>NUCLEOTIDE SEQUENCE [LARGE SCALE GENOMIC DNA]</scope>
    <source>
        <strain evidence="3 4">DSM 7307</strain>
    </source>
</reference>
<comment type="caution">
    <text evidence="3">The sequence shown here is derived from an EMBL/GenBank/DDBJ whole genome shotgun (WGS) entry which is preliminary data.</text>
</comment>
<keyword evidence="4" id="KW-1185">Reference proteome</keyword>